<evidence type="ECO:0000256" key="8">
    <source>
        <dbReference type="ARBA" id="ARBA00023187"/>
    </source>
</evidence>
<evidence type="ECO:0000256" key="3">
    <source>
        <dbReference type="ARBA" id="ARBA00022448"/>
    </source>
</evidence>
<dbReference type="FunCoup" id="A0A2P6N7Q1">
    <property type="interactions" value="709"/>
</dbReference>
<dbReference type="GO" id="GO:0008380">
    <property type="term" value="P:RNA splicing"/>
    <property type="evidence" value="ECO:0007669"/>
    <property type="project" value="UniProtKB-KW"/>
</dbReference>
<dbReference type="FunFam" id="3.30.70.330:FF:000525">
    <property type="entry name" value="RNA-binding protein 8A"/>
    <property type="match status" value="1"/>
</dbReference>
<dbReference type="PRINTS" id="PR01738">
    <property type="entry name" value="RNABINDINGM8"/>
</dbReference>
<dbReference type="InParanoid" id="A0A2P6N7Q1"/>
<evidence type="ECO:0000256" key="5">
    <source>
        <dbReference type="ARBA" id="ARBA00022664"/>
    </source>
</evidence>
<dbReference type="GO" id="GO:0003729">
    <property type="term" value="F:mRNA binding"/>
    <property type="evidence" value="ECO:0007669"/>
    <property type="project" value="InterPro"/>
</dbReference>
<dbReference type="InterPro" id="IPR033744">
    <property type="entry name" value="RRM_RBM8"/>
</dbReference>
<evidence type="ECO:0000256" key="2">
    <source>
        <dbReference type="ARBA" id="ARBA00004496"/>
    </source>
</evidence>
<evidence type="ECO:0000313" key="15">
    <source>
        <dbReference type="Proteomes" id="UP000241769"/>
    </source>
</evidence>
<evidence type="ECO:0000256" key="9">
    <source>
        <dbReference type="ARBA" id="ARBA00023242"/>
    </source>
</evidence>
<sequence length="169" mass="19224">MSNRDDMDEGQGRLRSTVNRTDQSGRRVKGRGFGNTKDEEEDRYGGKFDSMEEDETTGPIRSVEGWIVFVTGVHEEATEEIIMDKFNEVGITKNLSLPLDRRTGFVKGYALIEYEKKEQAEKAIKELNGTELMETTIHVDWAFHGKTEGGSRRGNTSNRGGNNRRFTRK</sequence>
<gene>
    <name evidence="14" type="ORF">PROFUN_05946</name>
</gene>
<evidence type="ECO:0000256" key="1">
    <source>
        <dbReference type="ARBA" id="ARBA00004123"/>
    </source>
</evidence>
<keyword evidence="7 11" id="KW-0694">RNA-binding</keyword>
<dbReference type="InterPro" id="IPR012677">
    <property type="entry name" value="Nucleotide-bd_a/b_plait_sf"/>
</dbReference>
<proteinExistence type="predicted"/>
<keyword evidence="9" id="KW-0539">Nucleus</keyword>
<dbReference type="STRING" id="1890364.A0A2P6N7Q1"/>
<evidence type="ECO:0000259" key="13">
    <source>
        <dbReference type="PROSITE" id="PS50102"/>
    </source>
</evidence>
<keyword evidence="15" id="KW-1185">Reference proteome</keyword>
<dbReference type="InterPro" id="IPR008111">
    <property type="entry name" value="RNA-bd_8"/>
</dbReference>
<evidence type="ECO:0000256" key="10">
    <source>
        <dbReference type="ARBA" id="ARBA00077711"/>
    </source>
</evidence>
<comment type="caution">
    <text evidence="14">The sequence shown here is derived from an EMBL/GenBank/DDBJ whole genome shotgun (WGS) entry which is preliminary data.</text>
</comment>
<dbReference type="GO" id="GO:0005634">
    <property type="term" value="C:nucleus"/>
    <property type="evidence" value="ECO:0007669"/>
    <property type="project" value="UniProtKB-SubCell"/>
</dbReference>
<dbReference type="Proteomes" id="UP000241769">
    <property type="component" value="Unassembled WGS sequence"/>
</dbReference>
<evidence type="ECO:0000256" key="12">
    <source>
        <dbReference type="SAM" id="MobiDB-lite"/>
    </source>
</evidence>
<feature type="compositionally biased region" description="Low complexity" evidence="12">
    <location>
        <begin position="153"/>
        <end position="169"/>
    </location>
</feature>
<evidence type="ECO:0000256" key="7">
    <source>
        <dbReference type="ARBA" id="ARBA00022884"/>
    </source>
</evidence>
<dbReference type="EMBL" id="MDYQ01000165">
    <property type="protein sequence ID" value="PRP79970.1"/>
    <property type="molecule type" value="Genomic_DNA"/>
</dbReference>
<dbReference type="PANTHER" id="PTHR45894">
    <property type="entry name" value="RNA-BINDING PROTEIN 8A"/>
    <property type="match status" value="1"/>
</dbReference>
<evidence type="ECO:0000256" key="11">
    <source>
        <dbReference type="PROSITE-ProRule" id="PRU00176"/>
    </source>
</evidence>
<reference evidence="14 15" key="1">
    <citation type="journal article" date="2018" name="Genome Biol. Evol.">
        <title>Multiple Roots of Fruiting Body Formation in Amoebozoa.</title>
        <authorList>
            <person name="Hillmann F."/>
            <person name="Forbes G."/>
            <person name="Novohradska S."/>
            <person name="Ferling I."/>
            <person name="Riege K."/>
            <person name="Groth M."/>
            <person name="Westermann M."/>
            <person name="Marz M."/>
            <person name="Spaller T."/>
            <person name="Winckler T."/>
            <person name="Schaap P."/>
            <person name="Glockner G."/>
        </authorList>
    </citation>
    <scope>NUCLEOTIDE SEQUENCE [LARGE SCALE GENOMIC DNA]</scope>
    <source>
        <strain evidence="14 15">Jena</strain>
    </source>
</reference>
<feature type="domain" description="RRM" evidence="13">
    <location>
        <begin position="66"/>
        <end position="144"/>
    </location>
</feature>
<dbReference type="Pfam" id="PF00076">
    <property type="entry name" value="RRM_1"/>
    <property type="match status" value="1"/>
</dbReference>
<evidence type="ECO:0000256" key="4">
    <source>
        <dbReference type="ARBA" id="ARBA00022490"/>
    </source>
</evidence>
<accession>A0A2P6N7Q1</accession>
<evidence type="ECO:0000313" key="14">
    <source>
        <dbReference type="EMBL" id="PRP79970.1"/>
    </source>
</evidence>
<keyword evidence="3" id="KW-0813">Transport</keyword>
<name>A0A2P6N7Q1_9EUKA</name>
<dbReference type="InterPro" id="IPR000504">
    <property type="entry name" value="RRM_dom"/>
</dbReference>
<keyword evidence="6" id="KW-0810">Translation regulation</keyword>
<keyword evidence="4" id="KW-0963">Cytoplasm</keyword>
<dbReference type="GO" id="GO:0006417">
    <property type="term" value="P:regulation of translation"/>
    <property type="evidence" value="ECO:0007669"/>
    <property type="project" value="UniProtKB-KW"/>
</dbReference>
<feature type="region of interest" description="Disordered" evidence="12">
    <location>
        <begin position="144"/>
        <end position="169"/>
    </location>
</feature>
<dbReference type="Gene3D" id="3.30.70.330">
    <property type="match status" value="1"/>
</dbReference>
<keyword evidence="5" id="KW-0507">mRNA processing</keyword>
<dbReference type="AlphaFoldDB" id="A0A2P6N7Q1"/>
<dbReference type="GO" id="GO:0005737">
    <property type="term" value="C:cytoplasm"/>
    <property type="evidence" value="ECO:0007669"/>
    <property type="project" value="UniProtKB-SubCell"/>
</dbReference>
<dbReference type="PROSITE" id="PS50102">
    <property type="entry name" value="RRM"/>
    <property type="match status" value="1"/>
</dbReference>
<dbReference type="InterPro" id="IPR035979">
    <property type="entry name" value="RBD_domain_sf"/>
</dbReference>
<dbReference type="OrthoDB" id="15688at2759"/>
<dbReference type="SMART" id="SM00360">
    <property type="entry name" value="RRM"/>
    <property type="match status" value="1"/>
</dbReference>
<dbReference type="GO" id="GO:0006397">
    <property type="term" value="P:mRNA processing"/>
    <property type="evidence" value="ECO:0007669"/>
    <property type="project" value="UniProtKB-KW"/>
</dbReference>
<comment type="subcellular location">
    <subcellularLocation>
        <location evidence="2">Cytoplasm</location>
    </subcellularLocation>
    <subcellularLocation>
        <location evidence="1">Nucleus</location>
    </subcellularLocation>
</comment>
<evidence type="ECO:0000256" key="6">
    <source>
        <dbReference type="ARBA" id="ARBA00022845"/>
    </source>
</evidence>
<organism evidence="14 15">
    <name type="scientific">Planoprotostelium fungivorum</name>
    <dbReference type="NCBI Taxonomy" id="1890364"/>
    <lineage>
        <taxon>Eukaryota</taxon>
        <taxon>Amoebozoa</taxon>
        <taxon>Evosea</taxon>
        <taxon>Variosea</taxon>
        <taxon>Cavosteliida</taxon>
        <taxon>Cavosteliaceae</taxon>
        <taxon>Planoprotostelium</taxon>
    </lineage>
</organism>
<dbReference type="CDD" id="cd12324">
    <property type="entry name" value="RRM_RBM8"/>
    <property type="match status" value="1"/>
</dbReference>
<dbReference type="SUPFAM" id="SSF54928">
    <property type="entry name" value="RNA-binding domain, RBD"/>
    <property type="match status" value="1"/>
</dbReference>
<keyword evidence="8" id="KW-0508">mRNA splicing</keyword>
<feature type="region of interest" description="Disordered" evidence="12">
    <location>
        <begin position="1"/>
        <end position="57"/>
    </location>
</feature>
<protein>
    <recommendedName>
        <fullName evidence="10">RNA-binding protein 8A</fullName>
    </recommendedName>
</protein>